<dbReference type="GO" id="GO:0016841">
    <property type="term" value="F:ammonia-lyase activity"/>
    <property type="evidence" value="ECO:0007669"/>
    <property type="project" value="UniProtKB-ARBA"/>
</dbReference>
<dbReference type="Pfam" id="PF00221">
    <property type="entry name" value="Lyase_aromatic"/>
    <property type="match status" value="2"/>
</dbReference>
<keyword evidence="1 2" id="KW-0456">Lyase</keyword>
<dbReference type="EMBL" id="RJSF01000046">
    <property type="protein sequence ID" value="RNM12092.1"/>
    <property type="molecule type" value="Genomic_DNA"/>
</dbReference>
<dbReference type="RefSeq" id="WP_123224672.1">
    <property type="nucleotide sequence ID" value="NZ_RJSF01000046.1"/>
</dbReference>
<name>A0A3N0GIU1_9ACTN</name>
<dbReference type="InterPro" id="IPR024083">
    <property type="entry name" value="Fumarase/histidase_N"/>
</dbReference>
<keyword evidence="3" id="KW-1185">Reference proteome</keyword>
<dbReference type="InterPro" id="IPR008948">
    <property type="entry name" value="L-Aspartase-like"/>
</dbReference>
<reference evidence="2 3" key="1">
    <citation type="submission" date="2018-11" db="EMBL/GenBank/DDBJ databases">
        <authorList>
            <person name="Li F."/>
        </authorList>
    </citation>
    <scope>NUCLEOTIDE SEQUENCE [LARGE SCALE GENOMIC DNA]</scope>
    <source>
        <strain evidence="2 3">Gsoil 818</strain>
    </source>
</reference>
<dbReference type="InterPro" id="IPR001106">
    <property type="entry name" value="Aromatic_Lyase"/>
</dbReference>
<sequence length="477" mass="50568">MTAGQGVDHEVHEINSASDLTLDLVSAVADGAEVRLGDAALRRIAERRKQFLQFVDQNSDQRLYGVTTRHHTAAKTVMGEVERAEYAARLPSTPAAFGDPLPERLTRGILLARLADVLNGTACLRADTAVRLIEMLNEDLPPVPGRGHGEPGDIIALSHLFRADFDGTLELGEGMAMINGSPVAAAVLCDVALSGRPRLGASELVLALSAAAVGAPDAHYSEALETVWNDEFQASGVRHLRELLAGRNPEDLRAYQAPVSFRSAPRVLGWLVRAQSWVEECAGTALAASSNNPIFVGPEVAPPSGALLSNGGYHNALAAPAVDVLVRAWADLCQIVSAQLNQLVELPDGLRVLESEPQISLLYMSSAGCAEEARTAATPTFTSIAAGGQTDTGTQDLAAWAKAESVGLALDQNLALLGVVAVHTLARQDKAVPPRLRRLHDQVLRDFPLGAPPVRYKQLLEDVQSTLRSTSSASQGA</sequence>
<dbReference type="SUPFAM" id="SSF48557">
    <property type="entry name" value="L-aspartase-like"/>
    <property type="match status" value="1"/>
</dbReference>
<evidence type="ECO:0000313" key="2">
    <source>
        <dbReference type="EMBL" id="RNM12092.1"/>
    </source>
</evidence>
<dbReference type="AlphaFoldDB" id="A0A3N0GIU1"/>
<organism evidence="2 3">
    <name type="scientific">Nocardioides pocheonensis</name>
    <dbReference type="NCBI Taxonomy" id="661485"/>
    <lineage>
        <taxon>Bacteria</taxon>
        <taxon>Bacillati</taxon>
        <taxon>Actinomycetota</taxon>
        <taxon>Actinomycetes</taxon>
        <taxon>Propionibacteriales</taxon>
        <taxon>Nocardioidaceae</taxon>
        <taxon>Nocardioides</taxon>
    </lineage>
</organism>
<accession>A0A3N0GIU1</accession>
<evidence type="ECO:0000313" key="3">
    <source>
        <dbReference type="Proteomes" id="UP000279994"/>
    </source>
</evidence>
<gene>
    <name evidence="2" type="ORF">EFL26_19970</name>
</gene>
<dbReference type="PANTHER" id="PTHR10362">
    <property type="entry name" value="HISTIDINE AMMONIA-LYASE"/>
    <property type="match status" value="1"/>
</dbReference>
<comment type="caution">
    <text evidence="2">The sequence shown here is derived from an EMBL/GenBank/DDBJ whole genome shotgun (WGS) entry which is preliminary data.</text>
</comment>
<dbReference type="OrthoDB" id="9806955at2"/>
<proteinExistence type="predicted"/>
<protein>
    <submittedName>
        <fullName evidence="2">Histidine ammonia-lyase</fullName>
    </submittedName>
</protein>
<evidence type="ECO:0000256" key="1">
    <source>
        <dbReference type="ARBA" id="ARBA00023239"/>
    </source>
</evidence>
<dbReference type="Proteomes" id="UP000279994">
    <property type="component" value="Unassembled WGS sequence"/>
</dbReference>
<dbReference type="Gene3D" id="1.10.275.10">
    <property type="entry name" value="Fumarase/aspartase (N-terminal domain)"/>
    <property type="match status" value="1"/>
</dbReference>
<dbReference type="Gene3D" id="1.20.200.10">
    <property type="entry name" value="Fumarase/aspartase (Central domain)"/>
    <property type="match status" value="1"/>
</dbReference>